<dbReference type="AlphaFoldDB" id="A0A9N9A0Y1"/>
<sequence>MAMPIEEWYYEVPLITRTYMTAAVATSLLVYLGIISPYQLYFNYDLIVHRHQYWRLVTNFLYFGTFSLEFLFHMFFLVRHSRMLEEGSFRGKTADFFWLLIFAATATLLLSPIASLLPGPPMTFLGSPLAFTLVYIWSRRNPWIRLNFLGLFVFSAPFLPWVLLGFSLLLNSGFPTGDLMGIAVGHIYYFFEDVWPNERQSGGVRILKTPAFITRLFERTSNDVNIRQPENIGFPADDIDTGADNEQQGSVANTTNVAPDVTAPAT</sequence>
<dbReference type="GO" id="GO:0033554">
    <property type="term" value="P:cellular response to stress"/>
    <property type="evidence" value="ECO:0007669"/>
    <property type="project" value="UniProtKB-ARBA"/>
</dbReference>
<evidence type="ECO:0000256" key="7">
    <source>
        <dbReference type="RuleBase" id="RU363059"/>
    </source>
</evidence>
<comment type="function">
    <text evidence="7">May be involved in the degradation of misfolded endoplasmic reticulum (ER) luminal proteins.</text>
</comment>
<dbReference type="EMBL" id="CAJVPI010000288">
    <property type="protein sequence ID" value="CAG8513934.1"/>
    <property type="molecule type" value="Genomic_DNA"/>
</dbReference>
<comment type="subcellular location">
    <subcellularLocation>
        <location evidence="1 7">Endoplasmic reticulum membrane</location>
        <topology evidence="1 7">Multi-pass membrane protein</topology>
    </subcellularLocation>
</comment>
<reference evidence="9" key="1">
    <citation type="submission" date="2021-06" db="EMBL/GenBank/DDBJ databases">
        <authorList>
            <person name="Kallberg Y."/>
            <person name="Tangrot J."/>
            <person name="Rosling A."/>
        </authorList>
    </citation>
    <scope>NUCLEOTIDE SEQUENCE</scope>
    <source>
        <strain evidence="9">BR232B</strain>
    </source>
</reference>
<evidence type="ECO:0000256" key="3">
    <source>
        <dbReference type="ARBA" id="ARBA00022692"/>
    </source>
</evidence>
<feature type="transmembrane region" description="Helical" evidence="7">
    <location>
        <begin position="96"/>
        <end position="114"/>
    </location>
</feature>
<dbReference type="GO" id="GO:0051603">
    <property type="term" value="P:proteolysis involved in protein catabolic process"/>
    <property type="evidence" value="ECO:0007669"/>
    <property type="project" value="UniProtKB-ARBA"/>
</dbReference>
<name>A0A9N9A0Y1_9GLOM</name>
<protein>
    <recommendedName>
        <fullName evidence="7">Derlin</fullName>
    </recommendedName>
</protein>
<dbReference type="FunFam" id="1.20.1540.10:FF:000016">
    <property type="entry name" value="Derlin"/>
    <property type="match status" value="1"/>
</dbReference>
<evidence type="ECO:0000256" key="5">
    <source>
        <dbReference type="ARBA" id="ARBA00022989"/>
    </source>
</evidence>
<evidence type="ECO:0000256" key="2">
    <source>
        <dbReference type="ARBA" id="ARBA00008917"/>
    </source>
</evidence>
<comment type="caution">
    <text evidence="9">The sequence shown here is derived from an EMBL/GenBank/DDBJ whole genome shotgun (WGS) entry which is preliminary data.</text>
</comment>
<dbReference type="OrthoDB" id="1716531at2759"/>
<dbReference type="Proteomes" id="UP000789739">
    <property type="component" value="Unassembled WGS sequence"/>
</dbReference>
<feature type="transmembrane region" description="Helical" evidence="7">
    <location>
        <begin position="53"/>
        <end position="76"/>
    </location>
</feature>
<feature type="compositionally biased region" description="Polar residues" evidence="8">
    <location>
        <begin position="244"/>
        <end position="257"/>
    </location>
</feature>
<dbReference type="Pfam" id="PF04511">
    <property type="entry name" value="DER1"/>
    <property type="match status" value="1"/>
</dbReference>
<evidence type="ECO:0000256" key="1">
    <source>
        <dbReference type="ARBA" id="ARBA00004477"/>
    </source>
</evidence>
<dbReference type="GO" id="GO:0005789">
    <property type="term" value="C:endoplasmic reticulum membrane"/>
    <property type="evidence" value="ECO:0007669"/>
    <property type="project" value="UniProtKB-SubCell"/>
</dbReference>
<evidence type="ECO:0000256" key="6">
    <source>
        <dbReference type="ARBA" id="ARBA00023136"/>
    </source>
</evidence>
<evidence type="ECO:0000256" key="4">
    <source>
        <dbReference type="ARBA" id="ARBA00022824"/>
    </source>
</evidence>
<dbReference type="InterPro" id="IPR035952">
    <property type="entry name" value="Rhomboid-like_sf"/>
</dbReference>
<comment type="similarity">
    <text evidence="2 7">Belongs to the derlin family.</text>
</comment>
<keyword evidence="6 7" id="KW-0472">Membrane</keyword>
<keyword evidence="10" id="KW-1185">Reference proteome</keyword>
<keyword evidence="3 7" id="KW-0812">Transmembrane</keyword>
<feature type="region of interest" description="Disordered" evidence="8">
    <location>
        <begin position="235"/>
        <end position="266"/>
    </location>
</feature>
<feature type="transmembrane region" description="Helical" evidence="7">
    <location>
        <begin position="149"/>
        <end position="170"/>
    </location>
</feature>
<evidence type="ECO:0000313" key="10">
    <source>
        <dbReference type="Proteomes" id="UP000789739"/>
    </source>
</evidence>
<organism evidence="9 10">
    <name type="scientific">Paraglomus brasilianum</name>
    <dbReference type="NCBI Taxonomy" id="144538"/>
    <lineage>
        <taxon>Eukaryota</taxon>
        <taxon>Fungi</taxon>
        <taxon>Fungi incertae sedis</taxon>
        <taxon>Mucoromycota</taxon>
        <taxon>Glomeromycotina</taxon>
        <taxon>Glomeromycetes</taxon>
        <taxon>Paraglomerales</taxon>
        <taxon>Paraglomeraceae</taxon>
        <taxon>Paraglomus</taxon>
    </lineage>
</organism>
<dbReference type="PANTHER" id="PTHR11009">
    <property type="entry name" value="DER1-LIKE PROTEIN, DERLIN"/>
    <property type="match status" value="1"/>
</dbReference>
<dbReference type="SUPFAM" id="SSF144091">
    <property type="entry name" value="Rhomboid-like"/>
    <property type="match status" value="1"/>
</dbReference>
<accession>A0A9N9A0Y1</accession>
<keyword evidence="4 7" id="KW-0256">Endoplasmic reticulum</keyword>
<feature type="transmembrane region" description="Helical" evidence="7">
    <location>
        <begin position="120"/>
        <end position="137"/>
    </location>
</feature>
<evidence type="ECO:0000313" key="9">
    <source>
        <dbReference type="EMBL" id="CAG8513934.1"/>
    </source>
</evidence>
<proteinExistence type="inferred from homology"/>
<feature type="transmembrane region" description="Helical" evidence="7">
    <location>
        <begin position="21"/>
        <end position="41"/>
    </location>
</feature>
<dbReference type="InterPro" id="IPR007599">
    <property type="entry name" value="DER1"/>
</dbReference>
<evidence type="ECO:0000256" key="8">
    <source>
        <dbReference type="SAM" id="MobiDB-lite"/>
    </source>
</evidence>
<keyword evidence="5 7" id="KW-1133">Transmembrane helix</keyword>
<gene>
    <name evidence="9" type="ORF">PBRASI_LOCUS3263</name>
</gene>